<dbReference type="GO" id="GO:0016020">
    <property type="term" value="C:membrane"/>
    <property type="evidence" value="ECO:0007669"/>
    <property type="project" value="UniProtKB-SubCell"/>
</dbReference>
<gene>
    <name evidence="5" type="ORF">OFUS_LOCUS26476</name>
</gene>
<dbReference type="EMBL" id="CAIIXF020000124">
    <property type="protein sequence ID" value="CAH1802830.1"/>
    <property type="molecule type" value="Genomic_DNA"/>
</dbReference>
<dbReference type="InterPro" id="IPR002781">
    <property type="entry name" value="TM_pro_TauE-like"/>
</dbReference>
<accession>A0A8J1TGF1</accession>
<dbReference type="AlphaFoldDB" id="A0A8J1TGF1"/>
<keyword evidence="6" id="KW-1185">Reference proteome</keyword>
<name>A0A8J1TGF1_OWEFU</name>
<evidence type="ECO:0000256" key="1">
    <source>
        <dbReference type="ARBA" id="ARBA00004141"/>
    </source>
</evidence>
<evidence type="ECO:0000313" key="6">
    <source>
        <dbReference type="Proteomes" id="UP000749559"/>
    </source>
</evidence>
<comment type="caution">
    <text evidence="5">The sequence shown here is derived from an EMBL/GenBank/DDBJ whole genome shotgun (WGS) entry which is preliminary data.</text>
</comment>
<keyword evidence="4" id="KW-0472">Membrane</keyword>
<evidence type="ECO:0000256" key="4">
    <source>
        <dbReference type="ARBA" id="ARBA00023136"/>
    </source>
</evidence>
<dbReference type="OrthoDB" id="5979356at2759"/>
<keyword evidence="2" id="KW-0812">Transmembrane</keyword>
<keyword evidence="3" id="KW-1133">Transmembrane helix</keyword>
<dbReference type="PANTHER" id="PTHR31154">
    <property type="entry name" value="MEMBRANE TRANSPORTER PROTEIN"/>
    <property type="match status" value="1"/>
</dbReference>
<dbReference type="PANTHER" id="PTHR31154:SF4">
    <property type="entry name" value="MEMBRANE TRANSPORTER PROTEIN"/>
    <property type="match status" value="1"/>
</dbReference>
<evidence type="ECO:0000256" key="2">
    <source>
        <dbReference type="ARBA" id="ARBA00022692"/>
    </source>
</evidence>
<evidence type="ECO:0000256" key="3">
    <source>
        <dbReference type="ARBA" id="ARBA00022989"/>
    </source>
</evidence>
<dbReference type="Proteomes" id="UP000749559">
    <property type="component" value="Unassembled WGS sequence"/>
</dbReference>
<organism evidence="5 6">
    <name type="scientific">Owenia fusiformis</name>
    <name type="common">Polychaete worm</name>
    <dbReference type="NCBI Taxonomy" id="6347"/>
    <lineage>
        <taxon>Eukaryota</taxon>
        <taxon>Metazoa</taxon>
        <taxon>Spiralia</taxon>
        <taxon>Lophotrochozoa</taxon>
        <taxon>Annelida</taxon>
        <taxon>Polychaeta</taxon>
        <taxon>Sedentaria</taxon>
        <taxon>Canalipalpata</taxon>
        <taxon>Sabellida</taxon>
        <taxon>Oweniida</taxon>
        <taxon>Oweniidae</taxon>
        <taxon>Owenia</taxon>
    </lineage>
</organism>
<evidence type="ECO:0000313" key="5">
    <source>
        <dbReference type="EMBL" id="CAH1802830.1"/>
    </source>
</evidence>
<comment type="subcellular location">
    <subcellularLocation>
        <location evidence="1">Membrane</location>
        <topology evidence="1">Multi-pass membrane protein</topology>
    </subcellularLocation>
</comment>
<proteinExistence type="predicted"/>
<sequence>MGDVIEMSDSHKADAGISSDDQRKNACTMWCRKYFMAGQHVKQKQLEALKNLPPNAPWHQRFLVVNRRFIGPAIPATFLCTCWLAFMIKKQLWHLFAEKYVMTIIMVFVSLFAGMTGISGGVMVFPVMTLALEISPKTARDFSILIQSFGLTAAMFTIKFMGFKVDKSALIFCTLGGFGGVVVGLEVLDIHLSPPVKKFMFTSFCFSFGFALFLLNRYRNRRTFTSVMFINAWKAGVLFITGFIGGIFTAIGGSGLDIMSFSIITLLFRVTEKTAAPSSVIVMAMNSLFTFFWRGVIQSDIPEDAWVYLLVCIPVVVCGAPIGSVIGSYLHRLVLACFIYVVTTAGLVASFAIIPLTPILIGLSVGVVIGGAIFYISVTLAGARLLIQTERREQKEMVKQQNNDLVSTELQRYNAEIRDSGRDLDASRL</sequence>
<dbReference type="Pfam" id="PF01925">
    <property type="entry name" value="TauE"/>
    <property type="match status" value="1"/>
</dbReference>
<protein>
    <submittedName>
        <fullName evidence="5">Uncharacterized protein</fullName>
    </submittedName>
</protein>
<reference evidence="5" key="1">
    <citation type="submission" date="2022-03" db="EMBL/GenBank/DDBJ databases">
        <authorList>
            <person name="Martin C."/>
        </authorList>
    </citation>
    <scope>NUCLEOTIDE SEQUENCE</scope>
</reference>